<sequence>MQFVKSFLALFSVFLLAQCKERTLESTAVAKANTIEFNVTVIIDSVVVLKQDLLLNQLNGIWNYNNVPYNGYAVTYYPNGKIQEKLGFYKGKREGVAERWSEAGVLREERNFHQNKLVGNYKAWWENGGIAEESVYVDGLLDGEQKQWYPHGQLSKLRHLSKGNEDGMQKAWLKNGTLYVNYEAKNGRVFGLMRSNLCYELKNEVVTR</sequence>
<feature type="signal peptide" evidence="1">
    <location>
        <begin position="1"/>
        <end position="17"/>
    </location>
</feature>
<protein>
    <submittedName>
        <fullName evidence="2">MORN repeat variant</fullName>
    </submittedName>
</protein>
<evidence type="ECO:0000313" key="2">
    <source>
        <dbReference type="EMBL" id="SMC73212.1"/>
    </source>
</evidence>
<dbReference type="SUPFAM" id="SSF82185">
    <property type="entry name" value="Histone H3 K4-specific methyltransferase SET7/9 N-terminal domain"/>
    <property type="match status" value="1"/>
</dbReference>
<evidence type="ECO:0000313" key="3">
    <source>
        <dbReference type="Proteomes" id="UP000192360"/>
    </source>
</evidence>
<keyword evidence="1" id="KW-0732">Signal</keyword>
<dbReference type="OrthoDB" id="6334863at2"/>
<accession>A0A1W2BKN5</accession>
<dbReference type="EMBL" id="FWXO01000004">
    <property type="protein sequence ID" value="SMC73212.1"/>
    <property type="molecule type" value="Genomic_DNA"/>
</dbReference>
<feature type="chain" id="PRO_5012393497" evidence="1">
    <location>
        <begin position="18"/>
        <end position="208"/>
    </location>
</feature>
<name>A0A1W2BKN5_9FLAO</name>
<dbReference type="AlphaFoldDB" id="A0A1W2BKN5"/>
<dbReference type="Pfam" id="PF07661">
    <property type="entry name" value="MORN_2"/>
    <property type="match status" value="4"/>
</dbReference>
<dbReference type="Gene3D" id="3.90.930.1">
    <property type="match status" value="1"/>
</dbReference>
<keyword evidence="3" id="KW-1185">Reference proteome</keyword>
<evidence type="ECO:0000256" key="1">
    <source>
        <dbReference type="SAM" id="SignalP"/>
    </source>
</evidence>
<dbReference type="InterPro" id="IPR011652">
    <property type="entry name" value="MORN_2"/>
</dbReference>
<organism evidence="2 3">
    <name type="scientific">Cellulophaga tyrosinoxydans</name>
    <dbReference type="NCBI Taxonomy" id="504486"/>
    <lineage>
        <taxon>Bacteria</taxon>
        <taxon>Pseudomonadati</taxon>
        <taxon>Bacteroidota</taxon>
        <taxon>Flavobacteriia</taxon>
        <taxon>Flavobacteriales</taxon>
        <taxon>Flavobacteriaceae</taxon>
        <taxon>Cellulophaga</taxon>
    </lineage>
</organism>
<proteinExistence type="predicted"/>
<reference evidence="2 3" key="1">
    <citation type="submission" date="2017-04" db="EMBL/GenBank/DDBJ databases">
        <authorList>
            <person name="Afonso C.L."/>
            <person name="Miller P.J."/>
            <person name="Scott M.A."/>
            <person name="Spackman E."/>
            <person name="Goraichik I."/>
            <person name="Dimitrov K.M."/>
            <person name="Suarez D.L."/>
            <person name="Swayne D.E."/>
        </authorList>
    </citation>
    <scope>NUCLEOTIDE SEQUENCE [LARGE SCALE GENOMIC DNA]</scope>
    <source>
        <strain evidence="2 3">DSM 21164</strain>
    </source>
</reference>
<dbReference type="STRING" id="504486.SAMN05660703_2466"/>
<gene>
    <name evidence="2" type="ORF">SAMN05660703_2466</name>
</gene>
<dbReference type="Proteomes" id="UP000192360">
    <property type="component" value="Unassembled WGS sequence"/>
</dbReference>
<dbReference type="RefSeq" id="WP_084061791.1">
    <property type="nucleotide sequence ID" value="NZ_FWXO01000004.1"/>
</dbReference>